<dbReference type="Pfam" id="PF00135">
    <property type="entry name" value="COesterase"/>
    <property type="match status" value="1"/>
</dbReference>
<organism evidence="7">
    <name type="scientific">Subpsaltria yangi</name>
    <dbReference type="NCBI Taxonomy" id="1195109"/>
    <lineage>
        <taxon>Eukaryota</taxon>
        <taxon>Metazoa</taxon>
        <taxon>Ecdysozoa</taxon>
        <taxon>Arthropoda</taxon>
        <taxon>Hexapoda</taxon>
        <taxon>Insecta</taxon>
        <taxon>Pterygota</taxon>
        <taxon>Neoptera</taxon>
        <taxon>Paraneoptera</taxon>
        <taxon>Hemiptera</taxon>
        <taxon>Auchenorrhyncha</taxon>
        <taxon>Cicadoidea</taxon>
        <taxon>Cicadidae</taxon>
        <taxon>Tibicininae</taxon>
        <taxon>Tibicinini</taxon>
        <taxon>Subpsaltria</taxon>
    </lineage>
</organism>
<evidence type="ECO:0000256" key="1">
    <source>
        <dbReference type="ARBA" id="ARBA00005964"/>
    </source>
</evidence>
<dbReference type="Gene3D" id="3.40.50.1820">
    <property type="entry name" value="alpha/beta hydrolase"/>
    <property type="match status" value="1"/>
</dbReference>
<keyword evidence="2" id="KW-0719">Serine esterase</keyword>
<dbReference type="PROSITE" id="PS00122">
    <property type="entry name" value="CARBOXYLESTERASE_B_1"/>
    <property type="match status" value="1"/>
</dbReference>
<comment type="similarity">
    <text evidence="1 5">Belongs to the type-B carboxylesterase/lipase family.</text>
</comment>
<dbReference type="InterPro" id="IPR019819">
    <property type="entry name" value="Carboxylesterase_B_CS"/>
</dbReference>
<evidence type="ECO:0000256" key="4">
    <source>
        <dbReference type="ARBA" id="ARBA00023180"/>
    </source>
</evidence>
<evidence type="ECO:0000256" key="3">
    <source>
        <dbReference type="ARBA" id="ARBA00022801"/>
    </source>
</evidence>
<dbReference type="SUPFAM" id="SSF53474">
    <property type="entry name" value="alpha/beta-Hydrolases"/>
    <property type="match status" value="1"/>
</dbReference>
<keyword evidence="5" id="KW-0732">Signal</keyword>
<dbReference type="AlphaFoldDB" id="A0A2Z4HPS2"/>
<dbReference type="InterPro" id="IPR029058">
    <property type="entry name" value="AB_hydrolase_fold"/>
</dbReference>
<evidence type="ECO:0000256" key="5">
    <source>
        <dbReference type="RuleBase" id="RU361235"/>
    </source>
</evidence>
<dbReference type="EC" id="3.1.1.-" evidence="5"/>
<dbReference type="PROSITE" id="PS00941">
    <property type="entry name" value="CARBOXYLESTERASE_B_2"/>
    <property type="match status" value="1"/>
</dbReference>
<dbReference type="PANTHER" id="PTHR43142">
    <property type="entry name" value="CARBOXYLIC ESTER HYDROLASE"/>
    <property type="match status" value="1"/>
</dbReference>
<dbReference type="PANTHER" id="PTHR43142:SF1">
    <property type="entry name" value="CARBOXYLIC ESTER HYDROLASE"/>
    <property type="match status" value="1"/>
</dbReference>
<dbReference type="InterPro" id="IPR019826">
    <property type="entry name" value="Carboxylesterase_B_AS"/>
</dbReference>
<accession>A0A2Z4HPS2</accession>
<reference evidence="7" key="1">
    <citation type="submission" date="2017-05" db="EMBL/GenBank/DDBJ databases">
        <title>Bioinformatics of Glutathione S-transferase Genes in Salivary Glands of Cicada Subpsaltria yangi.</title>
        <authorList>
            <person name="Qi M."/>
        </authorList>
    </citation>
    <scope>NUCLEOTIDE SEQUENCE</scope>
</reference>
<evidence type="ECO:0000259" key="6">
    <source>
        <dbReference type="Pfam" id="PF00135"/>
    </source>
</evidence>
<proteinExistence type="evidence at transcript level"/>
<dbReference type="CDD" id="cd00312">
    <property type="entry name" value="Esterase_lipase"/>
    <property type="match status" value="1"/>
</dbReference>
<dbReference type="InterPro" id="IPR002018">
    <property type="entry name" value="CarbesteraseB"/>
</dbReference>
<feature type="chain" id="PRO_5016191775" description="Carboxylic ester hydrolase" evidence="5">
    <location>
        <begin position="22"/>
        <end position="586"/>
    </location>
</feature>
<keyword evidence="3 5" id="KW-0378">Hydrolase</keyword>
<protein>
    <recommendedName>
        <fullName evidence="5">Carboxylic ester hydrolase</fullName>
        <ecNumber evidence="5">3.1.1.-</ecNumber>
    </recommendedName>
</protein>
<dbReference type="EMBL" id="MF163427">
    <property type="protein sequence ID" value="AWW17129.1"/>
    <property type="molecule type" value="mRNA"/>
</dbReference>
<keyword evidence="4" id="KW-0325">Glycoprotein</keyword>
<feature type="signal peptide" evidence="5">
    <location>
        <begin position="1"/>
        <end position="21"/>
    </location>
</feature>
<evidence type="ECO:0000256" key="2">
    <source>
        <dbReference type="ARBA" id="ARBA00022487"/>
    </source>
</evidence>
<evidence type="ECO:0000313" key="7">
    <source>
        <dbReference type="EMBL" id="AWW17129.1"/>
    </source>
</evidence>
<feature type="domain" description="Carboxylesterase type B" evidence="6">
    <location>
        <begin position="27"/>
        <end position="541"/>
    </location>
</feature>
<name>A0A2Z4HPS2_9HEMI</name>
<dbReference type="GO" id="GO:0052689">
    <property type="term" value="F:carboxylic ester hydrolase activity"/>
    <property type="evidence" value="ECO:0007669"/>
    <property type="project" value="UniProtKB-KW"/>
</dbReference>
<sequence>MRSLLAYVLVLLLGSLGVSLAQVKSARPTVTVDSGILRGTYQITANGRRIFAFEGIPYAKPPVGKSRFKDAQPIKPWKGIWDASQPGSVCLQYDHMTYLYDEPVIGDEDCLYLNVYTPKLPTGLGIPQLFDVIVYIHGGAFTYGGGHLYKPRYLLDRDVVFVTINYRLGPLGFLSTGDDVLPGNTGLKDQVAALQWIQRNIALFGGNPNSVTITGMSAGGASVHYHYLSPLSVGLFHRGISMSGSTLCPWTQTEEARAKAVKLANALGCPTITSAEMVDCLKRRPARSIVKLVKPLFMPWHYNPYTPFGPVVEVGGLTPFLSQHPYEILSTGNIQDLPWLASVTAQEGLYPVSNFVADAELLQEIETKWLLIAPHLLDYNFTVQPLQRDETSLNIKQHYLGNQTISRNTTAPFIQMVGDRLFVVDVERAARLQAAANTAPVYFYRFAYRGKHSYSELMSWGSEENFGVSHGDDTGYILGNFYMNPDETEEDKQMTQKMLDIWTSFAKTGVPLVPGVNWTPVSPAAGMTGNLDYLAINSPNNITLQSSPDLGHRKFWDSLPLTEPANVEVAFQASGTVLGDRPFDEL</sequence>